<keyword evidence="2" id="KW-0812">Transmembrane</keyword>
<evidence type="ECO:0000256" key="2">
    <source>
        <dbReference type="SAM" id="Phobius"/>
    </source>
</evidence>
<keyword evidence="4" id="KW-1185">Reference proteome</keyword>
<dbReference type="InterPro" id="IPR047589">
    <property type="entry name" value="DUF11_rpt"/>
</dbReference>
<proteinExistence type="predicted"/>
<gene>
    <name evidence="3" type="ORF">JAV76_12815</name>
</gene>
<dbReference type="NCBIfam" id="TIGR01451">
    <property type="entry name" value="B_ant_repeat"/>
    <property type="match status" value="1"/>
</dbReference>
<reference evidence="3" key="1">
    <citation type="submission" date="2020-12" db="EMBL/GenBank/DDBJ databases">
        <title>Sanguibacter suaedae sp. nov., isolated from Suaeda aralocaspica.</title>
        <authorList>
            <person name="Ma Q."/>
        </authorList>
    </citation>
    <scope>NUCLEOTIDE SEQUENCE</scope>
    <source>
        <strain evidence="3">YZGR15</strain>
    </source>
</reference>
<protein>
    <submittedName>
        <fullName evidence="3">Tandem-95 repeat protein</fullName>
    </submittedName>
</protein>
<dbReference type="NCBIfam" id="NF012211">
    <property type="entry name" value="tand_rpt_95"/>
    <property type="match status" value="9"/>
</dbReference>
<keyword evidence="2" id="KW-1133">Transmembrane helix</keyword>
<dbReference type="Pfam" id="PF17963">
    <property type="entry name" value="Big_9"/>
    <property type="match status" value="9"/>
</dbReference>
<sequence length="1433" mass="143615">MLPITDDRSPRTATRTTPPTARRIAVALVLALLGLQLTAVGLAAPADAAVIRQFDPVFSANTNGDVMLVGNTLMTCVDSADCTTSRNVVNGPAGSNSNNNFTSRYVDVDGVAGTFNSSSADLDLPSGSAVLFAAIVWGGRLGATSTTNADAALRGQARMTVENGTGSQVHDLVASRVDSTGNNYASYLDITDIVADAGDATYTVANVQAAVGGNDQYAGWSLVLAVADPSAPARNLTIFNGYGSVAGGDTVPTTFAVDGFLTPPSGPVRTTLGVMTFEGDMGLQGDALLLNGTTISDTRNPANNPFNSTVTDRGVPVTTRNPAYANQLGIDVDLFSADAVLGNNATSAAIELRTSGDAYLPSLVTFATDLYDPKLLGTKTVTDLDGGSVLPGDVLEYRVPVENIGLDTSSLSRFFDAIPTGTTYVPGSIELDATPQTDAHDGDTTRFVADGNGHIEVFLGDGATPERGGEIPMSTGAAQHVVTFRVTVDADATNAQELINAAVLTYRGQTTFASAASATNAVLSPVVTDPIAGNAPPEATPHLVSFAPAPGARTLVLDVLADDTDPDGDLLTVVGVTDAAGGTVSVGPDGTVTYAPRENFAGRDVFTYTIQDTAGNRATAAVQVEVVNTAPDAVDDSTSVPGATPAVLDLVANDSDPNGDALTVRSADLMSAEGGTVTVTDGVATYTPAPGFRGTDTFTYTVEDSRGASDVATVTVTVTNNAPVAVDDTVSGNIGVAIPVDVRANDSDLDEDALAVSVLTGPSHGTLTLAADGTGTYRPNPGYSGPDSFTYRVSDGFGGTDDATVTISVNGSPVAVDDARSTPGDTPVSVAVLDNDSDPEGDPLTVTATSVPSHGAAAAQLDGTVVYTPDPGWAGDDTFTYTVSDAGGLQATATVTVTTANAQPVARPDAVSTAAGTPATDVDVLSNDSDANVTAGVPGQALAVSGATADHGAAVTVGDAGTLTVTPAPGYRGIVTVTYTLTDGAGGTATGTLTVTVDNGAPSALSDGPVTTQTSTPVVVDVLANDTDPNPADTLVVVPGSLTAPVDRDGAPRGTVELVDGRIRYTPPTGWAGTATFAYDVSDGNGGTATGTVTVVVVNAAPSAVDDAVTTPSGTATTVDVLANDSDANIPGSGQSLRVTATSADEGARVVVRPDGRLTVTPAAGFEGVVTVLYTVGDGAGGSATATLLVTVRNAVPVAAPDTASTAYLQPVDVDLLANDTDPNPGDRLSVKRGSATRPTDAAGTPRGSVTLSGGVATYSPPAGFSGEVTFRYTVTDGTDEHTATVTVTVGNAAPVLAPGARTTRATTTNGSTVVIDVLAGISDPDGGTLRLVQVAQPASGTVRIVDDVLVYSPAPGYTGTVSFTYTVDDGQGGTLTGTVTVEVVSAPASPDVRSGEPLARTGAQVVGLAATAVLLLGAGAALVRVTGRSRAS</sequence>
<name>A0A934IDL5_9MICO</name>
<accession>A0A934IDL5</accession>
<dbReference type="PANTHER" id="PTHR34720">
    <property type="entry name" value="MICROCYSTIN DEPENDENT PROTEIN"/>
    <property type="match status" value="1"/>
</dbReference>
<feature type="transmembrane region" description="Helical" evidence="2">
    <location>
        <begin position="1403"/>
        <end position="1424"/>
    </location>
</feature>
<dbReference type="Proteomes" id="UP000602087">
    <property type="component" value="Unassembled WGS sequence"/>
</dbReference>
<dbReference type="Gene3D" id="2.60.40.2810">
    <property type="match status" value="4"/>
</dbReference>
<dbReference type="PANTHER" id="PTHR34720:SF9">
    <property type="entry name" value="BLR4714 PROTEIN"/>
    <property type="match status" value="1"/>
</dbReference>
<feature type="region of interest" description="Disordered" evidence="1">
    <location>
        <begin position="1218"/>
        <end position="1254"/>
    </location>
</feature>
<keyword evidence="2" id="KW-0472">Membrane</keyword>
<dbReference type="Gene3D" id="2.60.40.3440">
    <property type="match status" value="5"/>
</dbReference>
<evidence type="ECO:0000313" key="4">
    <source>
        <dbReference type="Proteomes" id="UP000602087"/>
    </source>
</evidence>
<dbReference type="RefSeq" id="WP_198734467.1">
    <property type="nucleotide sequence ID" value="NZ_JAEINH010000012.1"/>
</dbReference>
<dbReference type="EMBL" id="JAEINH010000012">
    <property type="protein sequence ID" value="MBI9115896.1"/>
    <property type="molecule type" value="Genomic_DNA"/>
</dbReference>
<evidence type="ECO:0000313" key="3">
    <source>
        <dbReference type="EMBL" id="MBI9115896.1"/>
    </source>
</evidence>
<evidence type="ECO:0000256" key="1">
    <source>
        <dbReference type="SAM" id="MobiDB-lite"/>
    </source>
</evidence>
<comment type="caution">
    <text evidence="3">The sequence shown here is derived from an EMBL/GenBank/DDBJ whole genome shotgun (WGS) entry which is preliminary data.</text>
</comment>
<organism evidence="3 4">
    <name type="scientific">Sanguibacter suaedae</name>
    <dbReference type="NCBI Taxonomy" id="2795737"/>
    <lineage>
        <taxon>Bacteria</taxon>
        <taxon>Bacillati</taxon>
        <taxon>Actinomycetota</taxon>
        <taxon>Actinomycetes</taxon>
        <taxon>Micrococcales</taxon>
        <taxon>Sanguibacteraceae</taxon>
        <taxon>Sanguibacter</taxon>
    </lineage>
</organism>